<organism evidence="2 3">
    <name type="scientific">Brevundimonas vitisensis</name>
    <dbReference type="NCBI Taxonomy" id="2800818"/>
    <lineage>
        <taxon>Bacteria</taxon>
        <taxon>Pseudomonadati</taxon>
        <taxon>Pseudomonadota</taxon>
        <taxon>Alphaproteobacteria</taxon>
        <taxon>Caulobacterales</taxon>
        <taxon>Caulobacteraceae</taxon>
        <taxon>Brevundimonas</taxon>
    </lineage>
</organism>
<feature type="signal peptide" evidence="1">
    <location>
        <begin position="1"/>
        <end position="20"/>
    </location>
</feature>
<proteinExistence type="predicted"/>
<keyword evidence="3" id="KW-1185">Reference proteome</keyword>
<evidence type="ECO:0000313" key="3">
    <source>
        <dbReference type="Proteomes" id="UP000595448"/>
    </source>
</evidence>
<evidence type="ECO:0000256" key="1">
    <source>
        <dbReference type="SAM" id="SignalP"/>
    </source>
</evidence>
<dbReference type="EMBL" id="CP067977">
    <property type="protein sequence ID" value="QQQ18910.1"/>
    <property type="molecule type" value="Genomic_DNA"/>
</dbReference>
<dbReference type="InterPro" id="IPR029033">
    <property type="entry name" value="His_PPase_superfam"/>
</dbReference>
<evidence type="ECO:0000313" key="2">
    <source>
        <dbReference type="EMBL" id="QQQ18910.1"/>
    </source>
</evidence>
<dbReference type="SUPFAM" id="SSF53254">
    <property type="entry name" value="Phosphoglycerate mutase-like"/>
    <property type="match status" value="1"/>
</dbReference>
<name>A0ABX7BN97_9CAUL</name>
<accession>A0ABX7BN97</accession>
<dbReference type="RefSeq" id="WP_201103264.1">
    <property type="nucleotide sequence ID" value="NZ_CP067977.1"/>
</dbReference>
<feature type="chain" id="PRO_5046326812" evidence="1">
    <location>
        <begin position="21"/>
        <end position="173"/>
    </location>
</feature>
<sequence length="173" mass="17933">MRAPLLALGLAGCFAFSAAAQTVVIVRHAEKADSSSDPALSLEGQSRAASLIDLFEDTAPTLILTSPLQRTMQTARPMSDRAGVPIQAVSFESGTEGHVARTVDLVRSASADSVILIVGHSNTVPQIAAALGDPSPQQLNECDFDRVTTLVLSPAGGAPEVRHSRYGVPSAAC</sequence>
<dbReference type="InterPro" id="IPR013078">
    <property type="entry name" value="His_Pase_superF_clade-1"/>
</dbReference>
<dbReference type="Pfam" id="PF00300">
    <property type="entry name" value="His_Phos_1"/>
    <property type="match status" value="1"/>
</dbReference>
<keyword evidence="1" id="KW-0732">Signal</keyword>
<reference evidence="2 3" key="1">
    <citation type="submission" date="2021-01" db="EMBL/GenBank/DDBJ databases">
        <title>Brevundimonas vitis sp. nov., an bacterium isolated from grape (Vitis vinifera).</title>
        <authorList>
            <person name="Jiang L."/>
            <person name="Lee J."/>
        </authorList>
    </citation>
    <scope>NUCLEOTIDE SEQUENCE [LARGE SCALE GENOMIC DNA]</scope>
    <source>
        <strain evidence="2 3">GRTSA-9</strain>
    </source>
</reference>
<dbReference type="Gene3D" id="3.40.50.1240">
    <property type="entry name" value="Phosphoglycerate mutase-like"/>
    <property type="match status" value="1"/>
</dbReference>
<gene>
    <name evidence="2" type="ORF">JIP62_01850</name>
</gene>
<dbReference type="Proteomes" id="UP000595448">
    <property type="component" value="Chromosome"/>
</dbReference>
<dbReference type="SMART" id="SM00855">
    <property type="entry name" value="PGAM"/>
    <property type="match status" value="1"/>
</dbReference>
<protein>
    <submittedName>
        <fullName evidence="2">Histidine phosphatase family protein</fullName>
    </submittedName>
</protein>
<dbReference type="CDD" id="cd07067">
    <property type="entry name" value="HP_PGM_like"/>
    <property type="match status" value="1"/>
</dbReference>